<organism evidence="9 11">
    <name type="scientific">Xiamenia xianingshaonis</name>
    <dbReference type="NCBI Taxonomy" id="2682776"/>
    <lineage>
        <taxon>Bacteria</taxon>
        <taxon>Bacillati</taxon>
        <taxon>Actinomycetota</taxon>
        <taxon>Coriobacteriia</taxon>
        <taxon>Eggerthellales</taxon>
        <taxon>Eggerthellaceae</taxon>
        <taxon>Xiamenia</taxon>
    </lineage>
</organism>
<feature type="domain" description="PhoH-like protein" evidence="7">
    <location>
        <begin position="110"/>
        <end position="311"/>
    </location>
</feature>
<evidence type="ECO:0000313" key="11">
    <source>
        <dbReference type="Proteomes" id="UP000671910"/>
    </source>
</evidence>
<dbReference type="PANTHER" id="PTHR30473">
    <property type="entry name" value="PROTEIN PHOH"/>
    <property type="match status" value="1"/>
</dbReference>
<dbReference type="Pfam" id="PF02562">
    <property type="entry name" value="PhoH"/>
    <property type="match status" value="1"/>
</dbReference>
<reference evidence="9" key="2">
    <citation type="submission" date="2021-04" db="EMBL/GenBank/DDBJ databases">
        <title>Novel species in family Eggerthellaceae.</title>
        <authorList>
            <person name="Zhang G."/>
        </authorList>
    </citation>
    <scope>NUCLEOTIDE SEQUENCE</scope>
    <source>
        <strain evidence="9">Zg-886</strain>
    </source>
</reference>
<evidence type="ECO:0000256" key="1">
    <source>
        <dbReference type="ARBA" id="ARBA00004496"/>
    </source>
</evidence>
<accession>A0A9E6MSE4</accession>
<gene>
    <name evidence="8" type="ORF">GMI68_02665</name>
    <name evidence="9" type="ORF">J7S26_03885</name>
</gene>
<dbReference type="InterPro" id="IPR051451">
    <property type="entry name" value="PhoH2-like"/>
</dbReference>
<proteinExistence type="inferred from homology"/>
<dbReference type="InterPro" id="IPR027417">
    <property type="entry name" value="P-loop_NTPase"/>
</dbReference>
<protein>
    <recommendedName>
        <fullName evidence="6">PhoH-like protein</fullName>
    </recommendedName>
</protein>
<sequence length="326" mass="35287">MNETEDITITVPAAVSAADLVGPADAHLRLVEESFDASVLVRGDSVTVSGDADEVGHIAKLLSDFIDVLGRGEPLTEAYVRKAIDLCRTAEFAPSAWRDDVLHVYKGKAIRPKTAGQKRYVDAIRSHVITFGIGPAGTGKTYLAMAMALSALSYKEVGRIILTRPIVEAGENLGFLPGTLTEKVDPYIRPLYDALFAMMDGEKAHRLIEQGTIEIAPLAFMRGRTLDDSFVILDEAQNTTPEQMKMFLTRLGFGSRMVVTGDVTQTDLPRGASGLAPVESILQGIPKIAFCHFSGTDVVRHSLVGEIIAAYARAEERKSCGHTDQL</sequence>
<evidence type="ECO:0000256" key="2">
    <source>
        <dbReference type="ARBA" id="ARBA00010393"/>
    </source>
</evidence>
<dbReference type="EMBL" id="CP072829">
    <property type="protein sequence ID" value="QTU85054.1"/>
    <property type="molecule type" value="Genomic_DNA"/>
</dbReference>
<dbReference type="FunFam" id="3.40.50.300:FF:000013">
    <property type="entry name" value="PhoH family ATPase"/>
    <property type="match status" value="1"/>
</dbReference>
<evidence type="ECO:0000313" key="10">
    <source>
        <dbReference type="Proteomes" id="UP000636394"/>
    </source>
</evidence>
<dbReference type="GO" id="GO:0005829">
    <property type="term" value="C:cytosol"/>
    <property type="evidence" value="ECO:0007669"/>
    <property type="project" value="TreeGrafter"/>
</dbReference>
<dbReference type="Proteomes" id="UP000636394">
    <property type="component" value="Unassembled WGS sequence"/>
</dbReference>
<dbReference type="RefSeq" id="WP_166338696.1">
    <property type="nucleotide sequence ID" value="NZ_CP072829.1"/>
</dbReference>
<dbReference type="SUPFAM" id="SSF52540">
    <property type="entry name" value="P-loop containing nucleoside triphosphate hydrolases"/>
    <property type="match status" value="1"/>
</dbReference>
<evidence type="ECO:0000256" key="5">
    <source>
        <dbReference type="ARBA" id="ARBA00022840"/>
    </source>
</evidence>
<dbReference type="Gene3D" id="3.40.50.300">
    <property type="entry name" value="P-loop containing nucleotide triphosphate hydrolases"/>
    <property type="match status" value="1"/>
</dbReference>
<dbReference type="KEGG" id="ebz:J7S26_03885"/>
<dbReference type="PANTHER" id="PTHR30473:SF1">
    <property type="entry name" value="PHOH-LIKE PROTEIN"/>
    <property type="match status" value="1"/>
</dbReference>
<dbReference type="GO" id="GO:0005524">
    <property type="term" value="F:ATP binding"/>
    <property type="evidence" value="ECO:0007669"/>
    <property type="project" value="UniProtKB-KW"/>
</dbReference>
<keyword evidence="10" id="KW-1185">Reference proteome</keyword>
<evidence type="ECO:0000256" key="3">
    <source>
        <dbReference type="ARBA" id="ARBA00022490"/>
    </source>
</evidence>
<keyword evidence="3" id="KW-0963">Cytoplasm</keyword>
<evidence type="ECO:0000313" key="8">
    <source>
        <dbReference type="EMBL" id="NHM13684.1"/>
    </source>
</evidence>
<comment type="subcellular location">
    <subcellularLocation>
        <location evidence="1">Cytoplasm</location>
    </subcellularLocation>
</comment>
<keyword evidence="5" id="KW-0067">ATP-binding</keyword>
<dbReference type="AlphaFoldDB" id="A0A9E6MSE4"/>
<evidence type="ECO:0000313" key="9">
    <source>
        <dbReference type="EMBL" id="QTU85054.1"/>
    </source>
</evidence>
<comment type="similarity">
    <text evidence="2">Belongs to the PhoH family.</text>
</comment>
<evidence type="ECO:0000259" key="7">
    <source>
        <dbReference type="Pfam" id="PF02562"/>
    </source>
</evidence>
<keyword evidence="4" id="KW-0547">Nucleotide-binding</keyword>
<evidence type="ECO:0000256" key="6">
    <source>
        <dbReference type="ARBA" id="ARBA00039970"/>
    </source>
</evidence>
<evidence type="ECO:0000256" key="4">
    <source>
        <dbReference type="ARBA" id="ARBA00022741"/>
    </source>
</evidence>
<dbReference type="InterPro" id="IPR003714">
    <property type="entry name" value="PhoH"/>
</dbReference>
<dbReference type="EMBL" id="WPCR01000003">
    <property type="protein sequence ID" value="NHM13684.1"/>
    <property type="molecule type" value="Genomic_DNA"/>
</dbReference>
<name>A0A9E6MSE4_9ACTN</name>
<reference evidence="8 10" key="1">
    <citation type="submission" date="2019-11" db="EMBL/GenBank/DDBJ databases">
        <title>Eggerthellaceae novel genus isolated from the rectal contents of marmort.</title>
        <authorList>
            <person name="Zhang G."/>
        </authorList>
    </citation>
    <scope>NUCLEOTIDE SEQUENCE [LARGE SCALE GENOMIC DNA]</scope>
    <source>
        <strain evidence="8">Zg-886</strain>
        <strain evidence="10">zg-886</strain>
    </source>
</reference>
<dbReference type="Proteomes" id="UP000671910">
    <property type="component" value="Chromosome"/>
</dbReference>